<sequence length="159" mass="16474">MNGLVCVALVLTMAVYSSGTWCICKEGVSDAALQKTLDYACGAGADCTLIHPNWGCFNPNTVRAHCSYAVNSYFQKKGQAQGSCDFSATATTTASDPSYTGCAYPASASSYSTSITNSSTTPFIPTSGGLQRLDPAPTVLMLVMAGLCVSRVACSFLCG</sequence>
<dbReference type="GO" id="GO:0005886">
    <property type="term" value="C:plasma membrane"/>
    <property type="evidence" value="ECO:0007669"/>
    <property type="project" value="UniProtKB-SubCell"/>
</dbReference>
<gene>
    <name evidence="11" type="ORF">CEY00_Acc21904</name>
</gene>
<keyword evidence="4 9" id="KW-0732">Signal</keyword>
<dbReference type="FunFam" id="1.20.58.1040:FF:000001">
    <property type="entry name" value="Glucan endo-1,3-beta-glucosidase 4"/>
    <property type="match status" value="1"/>
</dbReference>
<accession>A0A2R6PRY6</accession>
<dbReference type="Gene3D" id="1.20.58.1040">
    <property type="match status" value="1"/>
</dbReference>
<evidence type="ECO:0000256" key="5">
    <source>
        <dbReference type="ARBA" id="ARBA00023136"/>
    </source>
</evidence>
<dbReference type="Gramene" id="PSR95772">
    <property type="protein sequence ID" value="PSR95772"/>
    <property type="gene ID" value="CEY00_Acc21904"/>
</dbReference>
<evidence type="ECO:0000256" key="3">
    <source>
        <dbReference type="ARBA" id="ARBA00022622"/>
    </source>
</evidence>
<comment type="caution">
    <text evidence="11">The sequence shown here is derived from an EMBL/GenBank/DDBJ whole genome shotgun (WGS) entry which is preliminary data.</text>
</comment>
<evidence type="ECO:0000256" key="6">
    <source>
        <dbReference type="ARBA" id="ARBA00023157"/>
    </source>
</evidence>
<dbReference type="EMBL" id="NKQK01000023">
    <property type="protein sequence ID" value="PSR95772.1"/>
    <property type="molecule type" value="Genomic_DNA"/>
</dbReference>
<dbReference type="Proteomes" id="UP000241394">
    <property type="component" value="Chromosome LG23"/>
</dbReference>
<evidence type="ECO:0000313" key="11">
    <source>
        <dbReference type="EMBL" id="PSR95772.1"/>
    </source>
</evidence>
<evidence type="ECO:0000256" key="4">
    <source>
        <dbReference type="ARBA" id="ARBA00022729"/>
    </source>
</evidence>
<keyword evidence="7" id="KW-0325">Glycoprotein</keyword>
<keyword evidence="2" id="KW-1003">Cell membrane</keyword>
<dbReference type="GO" id="GO:0009506">
    <property type="term" value="C:plasmodesma"/>
    <property type="evidence" value="ECO:0007669"/>
    <property type="project" value="UniProtKB-ARBA"/>
</dbReference>
<keyword evidence="6" id="KW-1015">Disulfide bond</keyword>
<dbReference type="InterPro" id="IPR044788">
    <property type="entry name" value="X8_dom_prot"/>
</dbReference>
<protein>
    <submittedName>
        <fullName evidence="11">PLASMODESMATA CALLOSE-BINDING PROTEIN 3 like</fullName>
    </submittedName>
</protein>
<comment type="subcellular location">
    <subcellularLocation>
        <location evidence="1">Cell membrane</location>
        <topology evidence="1">Lipid-anchor</topology>
        <topology evidence="1">GPI-anchor</topology>
    </subcellularLocation>
</comment>
<reference evidence="12" key="2">
    <citation type="journal article" date="2018" name="BMC Genomics">
        <title>A manually annotated Actinidia chinensis var. chinensis (kiwifruit) genome highlights the challenges associated with draft genomes and gene prediction in plants.</title>
        <authorList>
            <person name="Pilkington S.M."/>
            <person name="Crowhurst R."/>
            <person name="Hilario E."/>
            <person name="Nardozza S."/>
            <person name="Fraser L."/>
            <person name="Peng Y."/>
            <person name="Gunaseelan K."/>
            <person name="Simpson R."/>
            <person name="Tahir J."/>
            <person name="Deroles S.C."/>
            <person name="Templeton K."/>
            <person name="Luo Z."/>
            <person name="Davy M."/>
            <person name="Cheng C."/>
            <person name="McNeilage M."/>
            <person name="Scaglione D."/>
            <person name="Liu Y."/>
            <person name="Zhang Q."/>
            <person name="Datson P."/>
            <person name="De Silva N."/>
            <person name="Gardiner S.E."/>
            <person name="Bassett H."/>
            <person name="Chagne D."/>
            <person name="McCallum J."/>
            <person name="Dzierzon H."/>
            <person name="Deng C."/>
            <person name="Wang Y.Y."/>
            <person name="Barron L."/>
            <person name="Manako K."/>
            <person name="Bowen J."/>
            <person name="Foster T.M."/>
            <person name="Erridge Z.A."/>
            <person name="Tiffin H."/>
            <person name="Waite C.N."/>
            <person name="Davies K.M."/>
            <person name="Grierson E.P."/>
            <person name="Laing W.A."/>
            <person name="Kirk R."/>
            <person name="Chen X."/>
            <person name="Wood M."/>
            <person name="Montefiori M."/>
            <person name="Brummell D.A."/>
            <person name="Schwinn K.E."/>
            <person name="Catanach A."/>
            <person name="Fullerton C."/>
            <person name="Li D."/>
            <person name="Meiyalaghan S."/>
            <person name="Nieuwenhuizen N."/>
            <person name="Read N."/>
            <person name="Prakash R."/>
            <person name="Hunter D."/>
            <person name="Zhang H."/>
            <person name="McKenzie M."/>
            <person name="Knabel M."/>
            <person name="Harris A."/>
            <person name="Allan A.C."/>
            <person name="Gleave A."/>
            <person name="Chen A."/>
            <person name="Janssen B.J."/>
            <person name="Plunkett B."/>
            <person name="Ampomah-Dwamena C."/>
            <person name="Voogd C."/>
            <person name="Leif D."/>
            <person name="Lafferty D."/>
            <person name="Souleyre E.J.F."/>
            <person name="Varkonyi-Gasic E."/>
            <person name="Gambi F."/>
            <person name="Hanley J."/>
            <person name="Yao J.L."/>
            <person name="Cheung J."/>
            <person name="David K.M."/>
            <person name="Warren B."/>
            <person name="Marsh K."/>
            <person name="Snowden K.C."/>
            <person name="Lin-Wang K."/>
            <person name="Brian L."/>
            <person name="Martinez-Sanchez M."/>
            <person name="Wang M."/>
            <person name="Ileperuma N."/>
            <person name="Macnee N."/>
            <person name="Campin R."/>
            <person name="McAtee P."/>
            <person name="Drummond R.S.M."/>
            <person name="Espley R.V."/>
            <person name="Ireland H.S."/>
            <person name="Wu R."/>
            <person name="Atkinson R.G."/>
            <person name="Karunairetnam S."/>
            <person name="Bulley S."/>
            <person name="Chunkath S."/>
            <person name="Hanley Z."/>
            <person name="Storey R."/>
            <person name="Thrimawithana A.H."/>
            <person name="Thomson S."/>
            <person name="David C."/>
            <person name="Testolin R."/>
            <person name="Huang H."/>
            <person name="Hellens R.P."/>
            <person name="Schaffer R.J."/>
        </authorList>
    </citation>
    <scope>NUCLEOTIDE SEQUENCE [LARGE SCALE GENOMIC DNA]</scope>
    <source>
        <strain evidence="12">cv. Red5</strain>
    </source>
</reference>
<name>A0A2R6PRY6_ACTCC</name>
<dbReference type="OMA" id="GTWCICK"/>
<keyword evidence="8" id="KW-0449">Lipoprotein</keyword>
<feature type="chain" id="PRO_5015321627" evidence="9">
    <location>
        <begin position="20"/>
        <end position="159"/>
    </location>
</feature>
<dbReference type="InterPro" id="IPR012946">
    <property type="entry name" value="X8"/>
</dbReference>
<keyword evidence="12" id="KW-1185">Reference proteome</keyword>
<evidence type="ECO:0000256" key="9">
    <source>
        <dbReference type="SAM" id="SignalP"/>
    </source>
</evidence>
<evidence type="ECO:0000256" key="7">
    <source>
        <dbReference type="ARBA" id="ARBA00023180"/>
    </source>
</evidence>
<dbReference type="AlphaFoldDB" id="A0A2R6PRY6"/>
<evidence type="ECO:0000259" key="10">
    <source>
        <dbReference type="SMART" id="SM00768"/>
    </source>
</evidence>
<keyword evidence="3" id="KW-0336">GPI-anchor</keyword>
<evidence type="ECO:0000256" key="8">
    <source>
        <dbReference type="ARBA" id="ARBA00023288"/>
    </source>
</evidence>
<dbReference type="OrthoDB" id="1930814at2759"/>
<dbReference type="Pfam" id="PF07983">
    <property type="entry name" value="X8"/>
    <property type="match status" value="1"/>
</dbReference>
<feature type="signal peptide" evidence="9">
    <location>
        <begin position="1"/>
        <end position="19"/>
    </location>
</feature>
<evidence type="ECO:0000313" key="12">
    <source>
        <dbReference type="Proteomes" id="UP000241394"/>
    </source>
</evidence>
<organism evidence="11 12">
    <name type="scientific">Actinidia chinensis var. chinensis</name>
    <name type="common">Chinese soft-hair kiwi</name>
    <dbReference type="NCBI Taxonomy" id="1590841"/>
    <lineage>
        <taxon>Eukaryota</taxon>
        <taxon>Viridiplantae</taxon>
        <taxon>Streptophyta</taxon>
        <taxon>Embryophyta</taxon>
        <taxon>Tracheophyta</taxon>
        <taxon>Spermatophyta</taxon>
        <taxon>Magnoliopsida</taxon>
        <taxon>eudicotyledons</taxon>
        <taxon>Gunneridae</taxon>
        <taxon>Pentapetalae</taxon>
        <taxon>asterids</taxon>
        <taxon>Ericales</taxon>
        <taxon>Actinidiaceae</taxon>
        <taxon>Actinidia</taxon>
    </lineage>
</organism>
<feature type="domain" description="X8" evidence="10">
    <location>
        <begin position="20"/>
        <end position="104"/>
    </location>
</feature>
<reference evidence="11 12" key="1">
    <citation type="submission" date="2017-07" db="EMBL/GenBank/DDBJ databases">
        <title>An improved, manually edited Actinidia chinensis var. chinensis (kiwifruit) genome highlights the challenges associated with draft genomes and gene prediction in plants.</title>
        <authorList>
            <person name="Pilkington S."/>
            <person name="Crowhurst R."/>
            <person name="Hilario E."/>
            <person name="Nardozza S."/>
            <person name="Fraser L."/>
            <person name="Peng Y."/>
            <person name="Gunaseelan K."/>
            <person name="Simpson R."/>
            <person name="Tahir J."/>
            <person name="Deroles S."/>
            <person name="Templeton K."/>
            <person name="Luo Z."/>
            <person name="Davy M."/>
            <person name="Cheng C."/>
            <person name="Mcneilage M."/>
            <person name="Scaglione D."/>
            <person name="Liu Y."/>
            <person name="Zhang Q."/>
            <person name="Datson P."/>
            <person name="De Silva N."/>
            <person name="Gardiner S."/>
            <person name="Bassett H."/>
            <person name="Chagne D."/>
            <person name="Mccallum J."/>
            <person name="Dzierzon H."/>
            <person name="Deng C."/>
            <person name="Wang Y.-Y."/>
            <person name="Barron N."/>
            <person name="Manako K."/>
            <person name="Bowen J."/>
            <person name="Foster T."/>
            <person name="Erridge Z."/>
            <person name="Tiffin H."/>
            <person name="Waite C."/>
            <person name="Davies K."/>
            <person name="Grierson E."/>
            <person name="Laing W."/>
            <person name="Kirk R."/>
            <person name="Chen X."/>
            <person name="Wood M."/>
            <person name="Montefiori M."/>
            <person name="Brummell D."/>
            <person name="Schwinn K."/>
            <person name="Catanach A."/>
            <person name="Fullerton C."/>
            <person name="Li D."/>
            <person name="Meiyalaghan S."/>
            <person name="Nieuwenhuizen N."/>
            <person name="Read N."/>
            <person name="Prakash R."/>
            <person name="Hunter D."/>
            <person name="Zhang H."/>
            <person name="Mckenzie M."/>
            <person name="Knabel M."/>
            <person name="Harris A."/>
            <person name="Allan A."/>
            <person name="Chen A."/>
            <person name="Janssen B."/>
            <person name="Plunkett B."/>
            <person name="Dwamena C."/>
            <person name="Voogd C."/>
            <person name="Leif D."/>
            <person name="Lafferty D."/>
            <person name="Souleyre E."/>
            <person name="Varkonyi-Gasic E."/>
            <person name="Gambi F."/>
            <person name="Hanley J."/>
            <person name="Yao J.-L."/>
            <person name="Cheung J."/>
            <person name="David K."/>
            <person name="Warren B."/>
            <person name="Marsh K."/>
            <person name="Snowden K."/>
            <person name="Lin-Wang K."/>
            <person name="Brian L."/>
            <person name="Martinez-Sanchez M."/>
            <person name="Wang M."/>
            <person name="Ileperuma N."/>
            <person name="Macnee N."/>
            <person name="Campin R."/>
            <person name="Mcatee P."/>
            <person name="Drummond R."/>
            <person name="Espley R."/>
            <person name="Ireland H."/>
            <person name="Wu R."/>
            <person name="Atkinson R."/>
            <person name="Karunairetnam S."/>
            <person name="Bulley S."/>
            <person name="Chunkath S."/>
            <person name="Hanley Z."/>
            <person name="Storey R."/>
            <person name="Thrimawithana A."/>
            <person name="Thomson S."/>
            <person name="David C."/>
            <person name="Testolin R."/>
        </authorList>
    </citation>
    <scope>NUCLEOTIDE SEQUENCE [LARGE SCALE GENOMIC DNA]</scope>
    <source>
        <strain evidence="12">cv. Red5</strain>
        <tissue evidence="11">Young leaf</tissue>
    </source>
</reference>
<dbReference type="PANTHER" id="PTHR31044:SF25">
    <property type="entry name" value="PLASMODESMATA CALLOSE-BINDING PROTEIN 3"/>
    <property type="match status" value="1"/>
</dbReference>
<keyword evidence="5" id="KW-0472">Membrane</keyword>
<evidence type="ECO:0000256" key="2">
    <source>
        <dbReference type="ARBA" id="ARBA00022475"/>
    </source>
</evidence>
<dbReference type="GO" id="GO:0098552">
    <property type="term" value="C:side of membrane"/>
    <property type="evidence" value="ECO:0007669"/>
    <property type="project" value="UniProtKB-KW"/>
</dbReference>
<dbReference type="STRING" id="1590841.A0A2R6PRY6"/>
<dbReference type="FunCoup" id="A0A2R6PRY6">
    <property type="interactions" value="1613"/>
</dbReference>
<evidence type="ECO:0000256" key="1">
    <source>
        <dbReference type="ARBA" id="ARBA00004609"/>
    </source>
</evidence>
<dbReference type="InParanoid" id="A0A2R6PRY6"/>
<proteinExistence type="predicted"/>
<dbReference type="PANTHER" id="PTHR31044">
    <property type="entry name" value="BETA-1,3 GLUCANASE"/>
    <property type="match status" value="1"/>
</dbReference>
<dbReference type="SMART" id="SM00768">
    <property type="entry name" value="X8"/>
    <property type="match status" value="1"/>
</dbReference>